<proteinExistence type="inferred from homology"/>
<dbReference type="EnsemblMetazoa" id="CapteT134970">
    <property type="protein sequence ID" value="CapteP134970"/>
    <property type="gene ID" value="CapteG134970"/>
</dbReference>
<protein>
    <recommendedName>
        <fullName evidence="5">ATP synthase F1 subunit epsilon</fullName>
    </recommendedName>
</protein>
<dbReference type="InterPro" id="IPR006721">
    <property type="entry name" value="ATP_synth_F1_esu_mt"/>
</dbReference>
<dbReference type="Pfam" id="PF04627">
    <property type="entry name" value="ATP-synt_Eps"/>
    <property type="match status" value="1"/>
</dbReference>
<dbReference type="HOGENOM" id="CLU_187039_3_1_1"/>
<evidence type="ECO:0008006" key="5">
    <source>
        <dbReference type="Google" id="ProtNLM"/>
    </source>
</evidence>
<dbReference type="EMBL" id="AMQN01040197">
    <property type="status" value="NOT_ANNOTATED_CDS"/>
    <property type="molecule type" value="Genomic_DNA"/>
</dbReference>
<evidence type="ECO:0000256" key="1">
    <source>
        <dbReference type="ARBA" id="ARBA00009502"/>
    </source>
</evidence>
<dbReference type="AlphaFoldDB" id="R7V6A2"/>
<reference evidence="4" key="1">
    <citation type="submission" date="2012-12" db="EMBL/GenBank/DDBJ databases">
        <authorList>
            <person name="Hellsten U."/>
            <person name="Grimwood J."/>
            <person name="Chapman J.A."/>
            <person name="Shapiro H."/>
            <person name="Aerts A."/>
            <person name="Otillar R.P."/>
            <person name="Terry A.Y."/>
            <person name="Boore J.L."/>
            <person name="Simakov O."/>
            <person name="Marletaz F."/>
            <person name="Cho S.-J."/>
            <person name="Edsinger-Gonzales E."/>
            <person name="Havlak P."/>
            <person name="Kuo D.-H."/>
            <person name="Larsson T."/>
            <person name="Lv J."/>
            <person name="Arendt D."/>
            <person name="Savage R."/>
            <person name="Osoegawa K."/>
            <person name="de Jong P."/>
            <person name="Lindberg D.R."/>
            <person name="Seaver E.C."/>
            <person name="Weisblat D.A."/>
            <person name="Putnam N.H."/>
            <person name="Grigoriev I.V."/>
            <person name="Rokhsar D.S."/>
        </authorList>
    </citation>
    <scope>NUCLEOTIDE SEQUENCE</scope>
    <source>
        <strain evidence="4">I ESC-2004</strain>
    </source>
</reference>
<dbReference type="GO" id="GO:0005743">
    <property type="term" value="C:mitochondrial inner membrane"/>
    <property type="evidence" value="ECO:0007669"/>
    <property type="project" value="InterPro"/>
</dbReference>
<dbReference type="PANTHER" id="PTHR12448:SF0">
    <property type="entry name" value="ATP SYNTHASE SUBUNIT EPSILON, MITOCHONDRIAL"/>
    <property type="match status" value="1"/>
</dbReference>
<evidence type="ECO:0000313" key="3">
    <source>
        <dbReference type="EnsemblMetazoa" id="CapteP134970"/>
    </source>
</evidence>
<organism evidence="2">
    <name type="scientific">Capitella teleta</name>
    <name type="common">Polychaete worm</name>
    <dbReference type="NCBI Taxonomy" id="283909"/>
    <lineage>
        <taxon>Eukaryota</taxon>
        <taxon>Metazoa</taxon>
        <taxon>Spiralia</taxon>
        <taxon>Lophotrochozoa</taxon>
        <taxon>Annelida</taxon>
        <taxon>Polychaeta</taxon>
        <taxon>Sedentaria</taxon>
        <taxon>Scolecida</taxon>
        <taxon>Capitellidae</taxon>
        <taxon>Capitella</taxon>
    </lineage>
</organism>
<reference evidence="3" key="3">
    <citation type="submission" date="2015-06" db="UniProtKB">
        <authorList>
            <consortium name="EnsemblMetazoa"/>
        </authorList>
    </citation>
    <scope>IDENTIFICATION</scope>
</reference>
<sequence>LFFSYVQFSRICARVVRKSLKPEVRTTALKRDEAHIRVVQWKDGQPIKRTSPLTSAASC</sequence>
<dbReference type="SUPFAM" id="SSF48690">
    <property type="entry name" value="Epsilon subunit of mitochondrial F1F0-ATP synthase"/>
    <property type="match status" value="1"/>
</dbReference>
<accession>R7V6A2</accession>
<keyword evidence="4" id="KW-1185">Reference proteome</keyword>
<dbReference type="OMA" id="YTNICAR"/>
<comment type="similarity">
    <text evidence="1">Belongs to the eukaryotic ATPase epsilon family.</text>
</comment>
<dbReference type="OrthoDB" id="269124at2759"/>
<dbReference type="PANTHER" id="PTHR12448">
    <property type="entry name" value="ATP SYNTHASE EPSILON CHAIN, MITOCHONDRIAL"/>
    <property type="match status" value="1"/>
</dbReference>
<dbReference type="Gene3D" id="1.10.1620.20">
    <property type="entry name" value="ATP synthase, F1 complex, epsilon subunit superfamily, mitochondrial"/>
    <property type="match status" value="1"/>
</dbReference>
<dbReference type="GO" id="GO:0046933">
    <property type="term" value="F:proton-transporting ATP synthase activity, rotational mechanism"/>
    <property type="evidence" value="ECO:0007669"/>
    <property type="project" value="InterPro"/>
</dbReference>
<evidence type="ECO:0000313" key="4">
    <source>
        <dbReference type="Proteomes" id="UP000014760"/>
    </source>
</evidence>
<dbReference type="EMBL" id="KB296333">
    <property type="protein sequence ID" value="ELU11876.1"/>
    <property type="molecule type" value="Genomic_DNA"/>
</dbReference>
<dbReference type="InterPro" id="IPR036742">
    <property type="entry name" value="ATP_synth_F1_esu_sf_mt"/>
</dbReference>
<feature type="non-terminal residue" evidence="2">
    <location>
        <position position="1"/>
    </location>
</feature>
<dbReference type="CDD" id="cd12153">
    <property type="entry name" value="F1-ATPase_epsilon"/>
    <property type="match status" value="1"/>
</dbReference>
<dbReference type="FunCoup" id="R7V6A2">
    <property type="interactions" value="834"/>
</dbReference>
<gene>
    <name evidence="2" type="ORF">CAPTEDRAFT_134970</name>
</gene>
<dbReference type="STRING" id="283909.R7V6A2"/>
<evidence type="ECO:0000313" key="2">
    <source>
        <dbReference type="EMBL" id="ELU11876.1"/>
    </source>
</evidence>
<reference evidence="2 4" key="2">
    <citation type="journal article" date="2013" name="Nature">
        <title>Insights into bilaterian evolution from three spiralian genomes.</title>
        <authorList>
            <person name="Simakov O."/>
            <person name="Marletaz F."/>
            <person name="Cho S.J."/>
            <person name="Edsinger-Gonzales E."/>
            <person name="Havlak P."/>
            <person name="Hellsten U."/>
            <person name="Kuo D.H."/>
            <person name="Larsson T."/>
            <person name="Lv J."/>
            <person name="Arendt D."/>
            <person name="Savage R."/>
            <person name="Osoegawa K."/>
            <person name="de Jong P."/>
            <person name="Grimwood J."/>
            <person name="Chapman J.A."/>
            <person name="Shapiro H."/>
            <person name="Aerts A."/>
            <person name="Otillar R.P."/>
            <person name="Terry A.Y."/>
            <person name="Boore J.L."/>
            <person name="Grigoriev I.V."/>
            <person name="Lindberg D.R."/>
            <person name="Seaver E.C."/>
            <person name="Weisblat D.A."/>
            <person name="Putnam N.H."/>
            <person name="Rokhsar D.S."/>
        </authorList>
    </citation>
    <scope>NUCLEOTIDE SEQUENCE</scope>
    <source>
        <strain evidence="2 4">I ESC-2004</strain>
    </source>
</reference>
<name>R7V6A2_CAPTE</name>
<dbReference type="GO" id="GO:0042776">
    <property type="term" value="P:proton motive force-driven mitochondrial ATP synthesis"/>
    <property type="evidence" value="ECO:0007669"/>
    <property type="project" value="TreeGrafter"/>
</dbReference>
<dbReference type="GO" id="GO:0045259">
    <property type="term" value="C:proton-transporting ATP synthase complex"/>
    <property type="evidence" value="ECO:0007669"/>
    <property type="project" value="InterPro"/>
</dbReference>
<dbReference type="Proteomes" id="UP000014760">
    <property type="component" value="Unassembled WGS sequence"/>
</dbReference>